<dbReference type="AlphaFoldDB" id="A0A2S7XR58"/>
<dbReference type="OrthoDB" id="5761946at2"/>
<dbReference type="RefSeq" id="WP_105073849.1">
    <property type="nucleotide sequence ID" value="NZ_JAFLKP010000142.1"/>
</dbReference>
<dbReference type="Proteomes" id="UP000239936">
    <property type="component" value="Unassembled WGS sequence"/>
</dbReference>
<evidence type="ECO:0000259" key="1">
    <source>
        <dbReference type="Pfam" id="PF14261"/>
    </source>
</evidence>
<keyword evidence="3" id="KW-1185">Reference proteome</keyword>
<proteinExistence type="predicted"/>
<evidence type="ECO:0000313" key="2">
    <source>
        <dbReference type="EMBL" id="PQJ96217.1"/>
    </source>
</evidence>
<dbReference type="Pfam" id="PF14261">
    <property type="entry name" value="DUF4351"/>
    <property type="match status" value="1"/>
</dbReference>
<comment type="caution">
    <text evidence="2">The sequence shown here is derived from an EMBL/GenBank/DDBJ whole genome shotgun (WGS) entry which is preliminary data.</text>
</comment>
<dbReference type="InterPro" id="IPR022573">
    <property type="entry name" value="DUF2887"/>
</dbReference>
<protein>
    <recommendedName>
        <fullName evidence="1">DUF4351 domain-containing protein</fullName>
    </recommendedName>
</protein>
<name>A0A2S7XR58_9GAMM</name>
<feature type="domain" description="DUF4351" evidence="1">
    <location>
        <begin position="248"/>
        <end position="301"/>
    </location>
</feature>
<dbReference type="PANTHER" id="PTHR35586:SF2">
    <property type="entry name" value="SLL1542 PROTEIN"/>
    <property type="match status" value="1"/>
</dbReference>
<accession>A0A2S7XR58</accession>
<organism evidence="2 3">
    <name type="scientific">Chromatium okenii</name>
    <dbReference type="NCBI Taxonomy" id="61644"/>
    <lineage>
        <taxon>Bacteria</taxon>
        <taxon>Pseudomonadati</taxon>
        <taxon>Pseudomonadota</taxon>
        <taxon>Gammaproteobacteria</taxon>
        <taxon>Chromatiales</taxon>
        <taxon>Chromatiaceae</taxon>
        <taxon>Chromatium</taxon>
    </lineage>
</organism>
<gene>
    <name evidence="2" type="ORF">CXB77_10545</name>
</gene>
<evidence type="ECO:0000313" key="3">
    <source>
        <dbReference type="Proteomes" id="UP000239936"/>
    </source>
</evidence>
<sequence length="307" mass="34960">MKTDKHIHTLLTSGPEAFRFLTGGLELIGSYQDRSIVFKELERRADHVFEPDNSIGPVYILEIQTQHSGDVYDRLVLELVLYRKLHPNCTVHGLVLFIERSGDEPESPWQPYLGVGSLLLKSVYLDEIIERARIEQPDHPLLATFLPLVANNKELAQQASAAWQQLAARTEPDATALMDVFTSWLMERYKHQTYEEVMAMLHLPTTPLEETRAYQQLVGIGIEKGRIEGRTEGRIEGRQEGRQEGRYEGRKAEARAILTKLIRRRFGDLPNWAVTRLQKANTEQLEAWAEQIFDAADVATLLGSSLD</sequence>
<dbReference type="EMBL" id="PPGH01000035">
    <property type="protein sequence ID" value="PQJ96217.1"/>
    <property type="molecule type" value="Genomic_DNA"/>
</dbReference>
<reference evidence="2 3" key="1">
    <citation type="submission" date="2018-01" db="EMBL/GenBank/DDBJ databases">
        <title>The complete genome sequence of Chromatium okenii LaCa, a purple sulfur bacterium with a turbulent life.</title>
        <authorList>
            <person name="Luedin S.M."/>
            <person name="Liechti N."/>
            <person name="Storelli N."/>
            <person name="Danza F."/>
            <person name="Wittwer M."/>
            <person name="Pothier J.F."/>
            <person name="Tonolla M.A."/>
        </authorList>
    </citation>
    <scope>NUCLEOTIDE SEQUENCE [LARGE SCALE GENOMIC DNA]</scope>
    <source>
        <strain evidence="2 3">LaCa</strain>
    </source>
</reference>
<dbReference type="Pfam" id="PF11103">
    <property type="entry name" value="DUF2887"/>
    <property type="match status" value="1"/>
</dbReference>
<dbReference type="InterPro" id="IPR025587">
    <property type="entry name" value="DUF4351"/>
</dbReference>
<dbReference type="PANTHER" id="PTHR35586">
    <property type="entry name" value="SLL1691 PROTEIN"/>
    <property type="match status" value="1"/>
</dbReference>